<keyword evidence="3" id="KW-0238">DNA-binding</keyword>
<feature type="domain" description="Type I restriction modification DNA specificity" evidence="7">
    <location>
        <begin position="9"/>
        <end position="179"/>
    </location>
</feature>
<evidence type="ECO:0000256" key="1">
    <source>
        <dbReference type="ARBA" id="ARBA00010923"/>
    </source>
</evidence>
<evidence type="ECO:0000259" key="7">
    <source>
        <dbReference type="Pfam" id="PF01420"/>
    </source>
</evidence>
<dbReference type="InterPro" id="IPR051212">
    <property type="entry name" value="Type-I_RE_S_subunit"/>
</dbReference>
<evidence type="ECO:0000313" key="8">
    <source>
        <dbReference type="EMBL" id="NEW75088.1"/>
    </source>
</evidence>
<gene>
    <name evidence="8" type="ORF">G4H13_33175</name>
</gene>
<dbReference type="GO" id="GO:0003677">
    <property type="term" value="F:DNA binding"/>
    <property type="evidence" value="ECO:0007669"/>
    <property type="project" value="UniProtKB-KW"/>
</dbReference>
<proteinExistence type="inferred from homology"/>
<evidence type="ECO:0000256" key="4">
    <source>
        <dbReference type="ARBA" id="ARBA00038652"/>
    </source>
</evidence>
<comment type="similarity">
    <text evidence="1">Belongs to the type-I restriction system S methylase family.</text>
</comment>
<dbReference type="PANTHER" id="PTHR43140">
    <property type="entry name" value="TYPE-1 RESTRICTION ENZYME ECOKI SPECIFICITY PROTEIN"/>
    <property type="match status" value="1"/>
</dbReference>
<dbReference type="Proteomes" id="UP000476310">
    <property type="component" value="Unassembled WGS sequence"/>
</dbReference>
<feature type="region of interest" description="Disordered" evidence="6">
    <location>
        <begin position="433"/>
        <end position="482"/>
    </location>
</feature>
<evidence type="ECO:0000256" key="3">
    <source>
        <dbReference type="ARBA" id="ARBA00023125"/>
    </source>
</evidence>
<sequence>MSGVEGELPKGWVRVQLGDILDRIEAGKSYKCEPRPAGPDEWGVIKVSAMTWGDFDESENKAVPAGFEHNPDYEIKAGDILLSRANTAAYVGAPVLVKQCRPRLLLSDKSLRLVPADGIDREWLAYLLSSPSIRGQISERATGTKDSMRNISQGALADIECLLPPLGEQRRIVAALEQQLSRLDAAMQSVTKAVQSGVALIDAVKGGTVSDMSLRSPQVCLGDVIREPLRNGHSARAAADGTVRTLTLTAVTRGKFDDTHTKLTAPDPHRVSNLWLEPGDIFIQRSNTPDLVGTSALYDGPSNWAIYPDLLIRVRTQQRLDPRFAQLVLSAPQTRQYFRASAKGLAGSMPKIDQETILNTSLPLPDIEAQRRVVQDVDRTIEHVQGAIDVSESVGGKAAALRRSLLTEAFAGRLVPQDPNDEPAEGLLARIRAEREAVAPKKRRTRRAPAQRKATHDEPPPAPATTTPLTGEQPTLDLEFPS</sequence>
<dbReference type="CDD" id="cd17261">
    <property type="entry name" value="RMtype1_S_EcoKI-TRD2-CR2_like"/>
    <property type="match status" value="2"/>
</dbReference>
<feature type="coiled-coil region" evidence="5">
    <location>
        <begin position="166"/>
        <end position="193"/>
    </location>
</feature>
<keyword evidence="5" id="KW-0175">Coiled coil</keyword>
<name>A0A6G4APC5_9ACTN</name>
<keyword evidence="9" id="KW-1185">Reference proteome</keyword>
<comment type="caution">
    <text evidence="8">The sequence shown here is derived from an EMBL/GenBank/DDBJ whole genome shotgun (WGS) entry which is preliminary data.</text>
</comment>
<evidence type="ECO:0000256" key="6">
    <source>
        <dbReference type="SAM" id="MobiDB-lite"/>
    </source>
</evidence>
<keyword evidence="2" id="KW-0680">Restriction system</keyword>
<evidence type="ECO:0000256" key="5">
    <source>
        <dbReference type="SAM" id="Coils"/>
    </source>
</evidence>
<protein>
    <recommendedName>
        <fullName evidence="7">Type I restriction modification DNA specificity domain-containing protein</fullName>
    </recommendedName>
</protein>
<dbReference type="InterPro" id="IPR000055">
    <property type="entry name" value="Restrct_endonuc_typeI_TRD"/>
</dbReference>
<dbReference type="GO" id="GO:0009307">
    <property type="term" value="P:DNA restriction-modification system"/>
    <property type="evidence" value="ECO:0007669"/>
    <property type="project" value="UniProtKB-KW"/>
</dbReference>
<dbReference type="InterPro" id="IPR044946">
    <property type="entry name" value="Restrct_endonuc_typeI_TRD_sf"/>
</dbReference>
<dbReference type="AlphaFoldDB" id="A0A6G4APC5"/>
<dbReference type="SUPFAM" id="SSF116734">
    <property type="entry name" value="DNA methylase specificity domain"/>
    <property type="match status" value="2"/>
</dbReference>
<evidence type="ECO:0000256" key="2">
    <source>
        <dbReference type="ARBA" id="ARBA00022747"/>
    </source>
</evidence>
<dbReference type="RefSeq" id="WP_164433178.1">
    <property type="nucleotide sequence ID" value="NZ_JAAIKT010000052.1"/>
</dbReference>
<dbReference type="Pfam" id="PF01420">
    <property type="entry name" value="Methylase_S"/>
    <property type="match status" value="1"/>
</dbReference>
<reference evidence="8" key="1">
    <citation type="submission" date="2020-02" db="EMBL/GenBank/DDBJ databases">
        <title>A new Streptomyces sp. for controlling soil-borne diseases.</title>
        <authorList>
            <person name="Li X."/>
            <person name="Tian Y."/>
            <person name="Gao K."/>
        </authorList>
    </citation>
    <scope>NUCLEOTIDE SEQUENCE [LARGE SCALE GENOMIC DNA]</scope>
    <source>
        <strain evidence="8">0250</strain>
    </source>
</reference>
<dbReference type="EMBL" id="JAAIKT010000052">
    <property type="protein sequence ID" value="NEW75088.1"/>
    <property type="molecule type" value="Genomic_DNA"/>
</dbReference>
<dbReference type="Gene3D" id="3.90.220.20">
    <property type="entry name" value="DNA methylase specificity domains"/>
    <property type="match status" value="2"/>
</dbReference>
<accession>A0A6G4APC5</accession>
<dbReference type="PANTHER" id="PTHR43140:SF1">
    <property type="entry name" value="TYPE I RESTRICTION ENZYME ECOKI SPECIFICITY SUBUNIT"/>
    <property type="match status" value="1"/>
</dbReference>
<comment type="subunit">
    <text evidence="4">The methyltransferase is composed of M and S polypeptides.</text>
</comment>
<organism evidence="8 9">
    <name type="scientific">Streptomyces rhizosphaericus</name>
    <dbReference type="NCBI Taxonomy" id="114699"/>
    <lineage>
        <taxon>Bacteria</taxon>
        <taxon>Bacillati</taxon>
        <taxon>Actinomycetota</taxon>
        <taxon>Actinomycetes</taxon>
        <taxon>Kitasatosporales</taxon>
        <taxon>Streptomycetaceae</taxon>
        <taxon>Streptomyces</taxon>
        <taxon>Streptomyces violaceusniger group</taxon>
    </lineage>
</organism>
<feature type="compositionally biased region" description="Basic residues" evidence="6">
    <location>
        <begin position="440"/>
        <end position="450"/>
    </location>
</feature>
<evidence type="ECO:0000313" key="9">
    <source>
        <dbReference type="Proteomes" id="UP000476310"/>
    </source>
</evidence>